<sequence>MGGQKKRTLDEIHRFLKNKSNTKYPILFSGDFNMDTSKSQQFLRKSGINFSHARVSNSLGSRWNKNIMGRMVDHIFYQGISSRPNQCTANKYIDISDHFPITAEWDIGIITSPPPKRKINVKNLELVKDQLISSNRFDLLATYRIEIYQTFNELIEII</sequence>
<evidence type="ECO:0000313" key="1">
    <source>
        <dbReference type="EMBL" id="OLY81816.1"/>
    </source>
</evidence>
<name>A0A1R0GY56_9FUNG</name>
<proteinExistence type="predicted"/>
<accession>A0A1R0GY56</accession>
<dbReference type="Gene3D" id="3.60.10.10">
    <property type="entry name" value="Endonuclease/exonuclease/phosphatase"/>
    <property type="match status" value="1"/>
</dbReference>
<dbReference type="AlphaFoldDB" id="A0A1R0GY56"/>
<evidence type="ECO:0000313" key="2">
    <source>
        <dbReference type="Proteomes" id="UP000187455"/>
    </source>
</evidence>
<comment type="caution">
    <text evidence="1">The sequence shown here is derived from an EMBL/GenBank/DDBJ whole genome shotgun (WGS) entry which is preliminary data.</text>
</comment>
<keyword evidence="2" id="KW-1185">Reference proteome</keyword>
<evidence type="ECO:0008006" key="3">
    <source>
        <dbReference type="Google" id="ProtNLM"/>
    </source>
</evidence>
<dbReference type="Proteomes" id="UP000187455">
    <property type="component" value="Unassembled WGS sequence"/>
</dbReference>
<reference evidence="1 2" key="1">
    <citation type="journal article" date="2016" name="Mol. Biol. Evol.">
        <title>Genome-Wide Survey of Gut Fungi (Harpellales) Reveals the First Horizontally Transferred Ubiquitin Gene from a Mosquito Host.</title>
        <authorList>
            <person name="Wang Y."/>
            <person name="White M.M."/>
            <person name="Kvist S."/>
            <person name="Moncalvo J.M."/>
        </authorList>
    </citation>
    <scope>NUCLEOTIDE SEQUENCE [LARGE SCALE GENOMIC DNA]</scope>
    <source>
        <strain evidence="1 2">ALG-7-W6</strain>
    </source>
</reference>
<gene>
    <name evidence="1" type="ORF">AYI68_g4074</name>
</gene>
<dbReference type="SUPFAM" id="SSF56219">
    <property type="entry name" value="DNase I-like"/>
    <property type="match status" value="1"/>
</dbReference>
<protein>
    <recommendedName>
        <fullName evidence="3">Endonuclease/exonuclease/phosphatase domain-containing protein</fullName>
    </recommendedName>
</protein>
<dbReference type="EMBL" id="LSSL01002138">
    <property type="protein sequence ID" value="OLY81816.1"/>
    <property type="molecule type" value="Genomic_DNA"/>
</dbReference>
<dbReference type="InterPro" id="IPR036691">
    <property type="entry name" value="Endo/exonu/phosph_ase_sf"/>
</dbReference>
<dbReference type="OrthoDB" id="5579505at2759"/>
<organism evidence="1 2">
    <name type="scientific">Smittium mucronatum</name>
    <dbReference type="NCBI Taxonomy" id="133383"/>
    <lineage>
        <taxon>Eukaryota</taxon>
        <taxon>Fungi</taxon>
        <taxon>Fungi incertae sedis</taxon>
        <taxon>Zoopagomycota</taxon>
        <taxon>Kickxellomycotina</taxon>
        <taxon>Harpellomycetes</taxon>
        <taxon>Harpellales</taxon>
        <taxon>Legeriomycetaceae</taxon>
        <taxon>Smittium</taxon>
    </lineage>
</organism>